<sequence length="477" mass="49802">MNQGWPGHGAWMVTATSAGVDWRTAVAALAAAAEVPVAVVVVGETAGDDPARPHLAGRVELPGADQLTLDQARDLIRAVTRAYTLVLVAGSAGPAVPVGRDGWTLTDLAAAVGAPAVVVAGPGPDAVNHATLALDALAGHGVAACVVTIGDVELDEAALPVRVAGRIPADTTAGFDQAAEWLDPALRATGGTSTAPEAAVPERRPPVSGRKVVLSLLAVFVVMVLVVCNLAWWSRSPTDLGAEFQVSEFTSPEPTGYVTILPVPPLRTSSPRPAAADACPQSSGPVAVGKPDATTTARVNAAWRRIEKWLAKHAPASARSLRPPARAARIDDLQRRMSVAFPADLVASLRRHDGASGFTLPPFFTPESLDGILGDWKVNCGILTREGMAGTNPWWHRSFVPFAGSADGGSLVTDQRPDGRGQVGEFYAEDGTTFERWPGSVAELLELTAASLETGQPWAGRYRPRVDGDGALDWEII</sequence>
<dbReference type="InterPro" id="IPR018958">
    <property type="entry name" value="Knr4/Smi1-like_dom"/>
</dbReference>
<evidence type="ECO:0000259" key="3">
    <source>
        <dbReference type="SMART" id="SM00860"/>
    </source>
</evidence>
<dbReference type="InterPro" id="IPR037883">
    <property type="entry name" value="Knr4/Smi1-like_sf"/>
</dbReference>
<dbReference type="Gene3D" id="3.40.50.300">
    <property type="entry name" value="P-loop containing nucleotide triphosphate hydrolases"/>
    <property type="match status" value="1"/>
</dbReference>
<reference evidence="4" key="1">
    <citation type="submission" date="2020-11" db="EMBL/GenBank/DDBJ databases">
        <title>Isolation and identification of active actinomycetes.</title>
        <authorList>
            <person name="Sun X."/>
        </authorList>
    </citation>
    <scope>NUCLEOTIDE SEQUENCE</scope>
    <source>
        <strain evidence="4">NEAU-A11</strain>
    </source>
</reference>
<dbReference type="InterPro" id="IPR027417">
    <property type="entry name" value="P-loop_NTPase"/>
</dbReference>
<dbReference type="AlphaFoldDB" id="A0A931FVP2"/>
<keyword evidence="2" id="KW-1133">Transmembrane helix</keyword>
<evidence type="ECO:0000313" key="4">
    <source>
        <dbReference type="EMBL" id="MBG0561538.1"/>
    </source>
</evidence>
<feature type="domain" description="Knr4/Smi1-like" evidence="3">
    <location>
        <begin position="324"/>
        <end position="447"/>
    </location>
</feature>
<keyword evidence="5" id="KW-1185">Reference proteome</keyword>
<protein>
    <submittedName>
        <fullName evidence="4">AAA family ATPase</fullName>
    </submittedName>
</protein>
<dbReference type="Pfam" id="PF13500">
    <property type="entry name" value="AAA_26"/>
    <property type="match status" value="1"/>
</dbReference>
<evidence type="ECO:0000256" key="2">
    <source>
        <dbReference type="SAM" id="Phobius"/>
    </source>
</evidence>
<accession>A0A931FVP2</accession>
<comment type="caution">
    <text evidence="4">The sequence shown here is derived from an EMBL/GenBank/DDBJ whole genome shotgun (WGS) entry which is preliminary data.</text>
</comment>
<gene>
    <name evidence="4" type="ORF">I4J89_08700</name>
</gene>
<dbReference type="Pfam" id="PF09346">
    <property type="entry name" value="SMI1_KNR4"/>
    <property type="match status" value="1"/>
</dbReference>
<name>A0A931FVP2_9ACTN</name>
<keyword evidence="2" id="KW-0812">Transmembrane</keyword>
<feature type="transmembrane region" description="Helical" evidence="2">
    <location>
        <begin position="212"/>
        <end position="233"/>
    </location>
</feature>
<dbReference type="EMBL" id="JADQTO010000003">
    <property type="protein sequence ID" value="MBG0561538.1"/>
    <property type="molecule type" value="Genomic_DNA"/>
</dbReference>
<keyword evidence="2" id="KW-0472">Membrane</keyword>
<proteinExistence type="predicted"/>
<dbReference type="RefSeq" id="WP_196413322.1">
    <property type="nucleotide sequence ID" value="NZ_JADQTO010000003.1"/>
</dbReference>
<evidence type="ECO:0000256" key="1">
    <source>
        <dbReference type="SAM" id="MobiDB-lite"/>
    </source>
</evidence>
<dbReference type="Proteomes" id="UP000598146">
    <property type="component" value="Unassembled WGS sequence"/>
</dbReference>
<dbReference type="SUPFAM" id="SSF52540">
    <property type="entry name" value="P-loop containing nucleoside triphosphate hydrolases"/>
    <property type="match status" value="1"/>
</dbReference>
<organism evidence="4 5">
    <name type="scientific">Actinoplanes aureus</name>
    <dbReference type="NCBI Taxonomy" id="2792083"/>
    <lineage>
        <taxon>Bacteria</taxon>
        <taxon>Bacillati</taxon>
        <taxon>Actinomycetota</taxon>
        <taxon>Actinomycetes</taxon>
        <taxon>Micromonosporales</taxon>
        <taxon>Micromonosporaceae</taxon>
        <taxon>Actinoplanes</taxon>
    </lineage>
</organism>
<dbReference type="SMART" id="SM00860">
    <property type="entry name" value="SMI1_KNR4"/>
    <property type="match status" value="1"/>
</dbReference>
<dbReference type="SUPFAM" id="SSF160631">
    <property type="entry name" value="SMI1/KNR4-like"/>
    <property type="match status" value="1"/>
</dbReference>
<evidence type="ECO:0000313" key="5">
    <source>
        <dbReference type="Proteomes" id="UP000598146"/>
    </source>
</evidence>
<feature type="region of interest" description="Disordered" evidence="1">
    <location>
        <begin position="269"/>
        <end position="293"/>
    </location>
</feature>